<dbReference type="RefSeq" id="WP_211801546.1">
    <property type="nucleotide sequence ID" value="NZ_JAGSCS010000011.1"/>
</dbReference>
<accession>A0A941CSJ9</accession>
<evidence type="ECO:0000313" key="1">
    <source>
        <dbReference type="EMBL" id="MBR0576528.1"/>
    </source>
</evidence>
<organism evidence="1 2">
    <name type="scientific">Proteiniclasticum sediminis</name>
    <dbReference type="NCBI Taxonomy" id="2804028"/>
    <lineage>
        <taxon>Bacteria</taxon>
        <taxon>Bacillati</taxon>
        <taxon>Bacillota</taxon>
        <taxon>Clostridia</taxon>
        <taxon>Eubacteriales</taxon>
        <taxon>Clostridiaceae</taxon>
        <taxon>Proteiniclasticum</taxon>
    </lineage>
</organism>
<keyword evidence="2" id="KW-1185">Reference proteome</keyword>
<gene>
    <name evidence="1" type="ORF">KCG48_09260</name>
</gene>
<reference evidence="1" key="1">
    <citation type="submission" date="2021-04" db="EMBL/GenBank/DDBJ databases">
        <title>Proteiniclasticum sedimins sp. nov., an obligate anaerobic bacterium isolated from anaerobic sludge.</title>
        <authorList>
            <person name="Liu J."/>
        </authorList>
    </citation>
    <scope>NUCLEOTIDE SEQUENCE</scope>
    <source>
        <strain evidence="1">BAD-10</strain>
    </source>
</reference>
<protein>
    <submittedName>
        <fullName evidence="1">Uncharacterized protein</fullName>
    </submittedName>
</protein>
<evidence type="ECO:0000313" key="2">
    <source>
        <dbReference type="Proteomes" id="UP000675379"/>
    </source>
</evidence>
<name>A0A941CSJ9_9CLOT</name>
<dbReference type="Proteomes" id="UP000675379">
    <property type="component" value="Unassembled WGS sequence"/>
</dbReference>
<dbReference type="AlphaFoldDB" id="A0A941CSJ9"/>
<sequence>MGYRFETISDIIRRYKKDEIMIALDVMDVDYKKSWRKGELMEKLEEALRTYVTEIFYMLSQRELGILKSMTEHEGNYILNPEAEEEAEVLDSLGILANFCLIDPEVSFDEEGRHKASASREFLELFTPYLEPVRLSQAAYLDEAARLIAGCLYYYGALPVDDLYSIVSRNHGNMDRKMFERVLSYKEALADLYIPLYDKDVEYIVDPDFSQFHTLKDVATWGKGVSYKPFTRTELLDAGHPLFLEEPEGYGEIYDALEPHLAVDEELTQAFPEISREFVLGMLLDRTIALWRMLGPYEEIITELWTNLEFDSLKESKEMAQRMKSYLQSLSRWDLKGYSLEEHKARKIRMGSNVIPLKAYVNRRKN</sequence>
<dbReference type="EMBL" id="JAGSCS010000011">
    <property type="protein sequence ID" value="MBR0576528.1"/>
    <property type="molecule type" value="Genomic_DNA"/>
</dbReference>
<comment type="caution">
    <text evidence="1">The sequence shown here is derived from an EMBL/GenBank/DDBJ whole genome shotgun (WGS) entry which is preliminary data.</text>
</comment>
<proteinExistence type="predicted"/>